<name>A0AAW2CTF9_9ROSI</name>
<protein>
    <submittedName>
        <fullName evidence="1">Uncharacterized protein</fullName>
    </submittedName>
</protein>
<dbReference type="EMBL" id="JAZDWU010000005">
    <property type="protein sequence ID" value="KAL0000470.1"/>
    <property type="molecule type" value="Genomic_DNA"/>
</dbReference>
<accession>A0AAW2CTF9</accession>
<proteinExistence type="predicted"/>
<reference evidence="1 2" key="1">
    <citation type="submission" date="2024-01" db="EMBL/GenBank/DDBJ databases">
        <title>A telomere-to-telomere, gap-free genome of sweet tea (Lithocarpus litseifolius).</title>
        <authorList>
            <person name="Zhou J."/>
        </authorList>
    </citation>
    <scope>NUCLEOTIDE SEQUENCE [LARGE SCALE GENOMIC DNA]</scope>
    <source>
        <strain evidence="1">Zhou-2022a</strain>
        <tissue evidence="1">Leaf</tissue>
    </source>
</reference>
<keyword evidence="2" id="KW-1185">Reference proteome</keyword>
<sequence>MKLLLCLLENKNEFNIKIKNVAVKSQGLLHSIAHGGLVRIDGGVTPTSGFSLSTQQICEVIKE</sequence>
<gene>
    <name evidence="1" type="ORF">SO802_014251</name>
</gene>
<dbReference type="Proteomes" id="UP001459277">
    <property type="component" value="Unassembled WGS sequence"/>
</dbReference>
<comment type="caution">
    <text evidence="1">The sequence shown here is derived from an EMBL/GenBank/DDBJ whole genome shotgun (WGS) entry which is preliminary data.</text>
</comment>
<evidence type="ECO:0000313" key="1">
    <source>
        <dbReference type="EMBL" id="KAL0000470.1"/>
    </source>
</evidence>
<dbReference type="AlphaFoldDB" id="A0AAW2CTF9"/>
<organism evidence="1 2">
    <name type="scientific">Lithocarpus litseifolius</name>
    <dbReference type="NCBI Taxonomy" id="425828"/>
    <lineage>
        <taxon>Eukaryota</taxon>
        <taxon>Viridiplantae</taxon>
        <taxon>Streptophyta</taxon>
        <taxon>Embryophyta</taxon>
        <taxon>Tracheophyta</taxon>
        <taxon>Spermatophyta</taxon>
        <taxon>Magnoliopsida</taxon>
        <taxon>eudicotyledons</taxon>
        <taxon>Gunneridae</taxon>
        <taxon>Pentapetalae</taxon>
        <taxon>rosids</taxon>
        <taxon>fabids</taxon>
        <taxon>Fagales</taxon>
        <taxon>Fagaceae</taxon>
        <taxon>Lithocarpus</taxon>
    </lineage>
</organism>
<evidence type="ECO:0000313" key="2">
    <source>
        <dbReference type="Proteomes" id="UP001459277"/>
    </source>
</evidence>